<accession>A0A841AL43</accession>
<evidence type="ECO:0000259" key="6">
    <source>
        <dbReference type="PROSITE" id="PS51387"/>
    </source>
</evidence>
<evidence type="ECO:0000313" key="7">
    <source>
        <dbReference type="EMBL" id="MBB5843068.1"/>
    </source>
</evidence>
<evidence type="ECO:0000256" key="2">
    <source>
        <dbReference type="ARBA" id="ARBA00005466"/>
    </source>
</evidence>
<evidence type="ECO:0000313" key="8">
    <source>
        <dbReference type="Proteomes" id="UP000536685"/>
    </source>
</evidence>
<dbReference type="InterPro" id="IPR016167">
    <property type="entry name" value="FAD-bd_PCMH_sub1"/>
</dbReference>
<keyword evidence="4" id="KW-0274">FAD</keyword>
<keyword evidence="8" id="KW-1185">Reference proteome</keyword>
<keyword evidence="3" id="KW-0285">Flavoprotein</keyword>
<dbReference type="InterPro" id="IPR016169">
    <property type="entry name" value="FAD-bd_PCMH_sub2"/>
</dbReference>
<dbReference type="SUPFAM" id="SSF56176">
    <property type="entry name" value="FAD-binding/transporter-associated domain-like"/>
    <property type="match status" value="1"/>
</dbReference>
<evidence type="ECO:0000256" key="4">
    <source>
        <dbReference type="ARBA" id="ARBA00022827"/>
    </source>
</evidence>
<proteinExistence type="inferred from homology"/>
<feature type="domain" description="FAD-binding PCMH-type" evidence="6">
    <location>
        <begin position="31"/>
        <end position="200"/>
    </location>
</feature>
<dbReference type="RefSeq" id="WP_184235175.1">
    <property type="nucleotide sequence ID" value="NZ_JACHMJ010000001.1"/>
</dbReference>
<reference evidence="7 8" key="1">
    <citation type="submission" date="2020-08" db="EMBL/GenBank/DDBJ databases">
        <title>Sequencing the genomes of 1000 actinobacteria strains.</title>
        <authorList>
            <person name="Klenk H.-P."/>
        </authorList>
    </citation>
    <scope>NUCLEOTIDE SEQUENCE [LARGE SCALE GENOMIC DNA]</scope>
    <source>
        <strain evidence="7 8">DSM 105784</strain>
    </source>
</reference>
<dbReference type="EMBL" id="JACHMJ010000001">
    <property type="protein sequence ID" value="MBB5843068.1"/>
    <property type="molecule type" value="Genomic_DNA"/>
</dbReference>
<organism evidence="7 8">
    <name type="scientific">Conyzicola lurida</name>
    <dbReference type="NCBI Taxonomy" id="1172621"/>
    <lineage>
        <taxon>Bacteria</taxon>
        <taxon>Bacillati</taxon>
        <taxon>Actinomycetota</taxon>
        <taxon>Actinomycetes</taxon>
        <taxon>Micrococcales</taxon>
        <taxon>Microbacteriaceae</taxon>
        <taxon>Conyzicola</taxon>
    </lineage>
</organism>
<evidence type="ECO:0000256" key="5">
    <source>
        <dbReference type="ARBA" id="ARBA00023002"/>
    </source>
</evidence>
<comment type="cofactor">
    <cofactor evidence="1">
        <name>FAD</name>
        <dbReference type="ChEBI" id="CHEBI:57692"/>
    </cofactor>
</comment>
<sequence length="445" mass="46805">MSTIDIDQLLPVPAYRAGDAEYDRASETWTRTGHPAVVVQPRSAHETAAAVAFARDNGLVLSVRSGGHSGSGHSTNDGGLVIDLSRLAEVEVLDDDLVRIGGGARWGAVAETLRSYDLALTSGDTASVGVGGLTLGGGIGWLVRQFGLAIDSLVEAEVVTSNGDILTANATDHADLFWALRGGGGNFGVVTSFIFRAHPLEGVHFGAIPVEHNSIGGLLRAWRDVMRAAPEELNSTFLAMPAMGDMPAGAQVLVCYAGTDDAAATAAIAPLLAIDGVTGSSVERMSYADVLGEPPHPPEGIRVANNNGFAADFDDDAVAALARVFENLAGSVLMIRYLRGAFNRVEPDATALAYRDSEVLVISAAFFPPDAPDEAVAAYNAEWATLLPHVQGLYGNFSALASDEATTLMYPPETLRRLREVKAGYDPGNLFDQNHNVRPAAPDWS</sequence>
<protein>
    <submittedName>
        <fullName evidence="7">FAD/FMN-containing dehydrogenase</fullName>
    </submittedName>
</protein>
<dbReference type="PROSITE" id="PS51387">
    <property type="entry name" value="FAD_PCMH"/>
    <property type="match status" value="1"/>
</dbReference>
<dbReference type="Pfam" id="PF01565">
    <property type="entry name" value="FAD_binding_4"/>
    <property type="match status" value="1"/>
</dbReference>
<dbReference type="Gene3D" id="3.30.465.10">
    <property type="match status" value="1"/>
</dbReference>
<dbReference type="Gene3D" id="3.40.462.20">
    <property type="match status" value="1"/>
</dbReference>
<comment type="similarity">
    <text evidence="2">Belongs to the oxygen-dependent FAD-linked oxidoreductase family.</text>
</comment>
<keyword evidence="5" id="KW-0560">Oxidoreductase</keyword>
<dbReference type="InterPro" id="IPR050416">
    <property type="entry name" value="FAD-linked_Oxidoreductase"/>
</dbReference>
<name>A0A841AL43_9MICO</name>
<dbReference type="AlphaFoldDB" id="A0A841AL43"/>
<dbReference type="GO" id="GO:0016491">
    <property type="term" value="F:oxidoreductase activity"/>
    <property type="evidence" value="ECO:0007669"/>
    <property type="project" value="UniProtKB-KW"/>
</dbReference>
<dbReference type="Pfam" id="PF08031">
    <property type="entry name" value="BBE"/>
    <property type="match status" value="1"/>
</dbReference>
<evidence type="ECO:0000256" key="3">
    <source>
        <dbReference type="ARBA" id="ARBA00022630"/>
    </source>
</evidence>
<dbReference type="InterPro" id="IPR012951">
    <property type="entry name" value="BBE"/>
</dbReference>
<dbReference type="PANTHER" id="PTHR42973:SF39">
    <property type="entry name" value="FAD-BINDING PCMH-TYPE DOMAIN-CONTAINING PROTEIN"/>
    <property type="match status" value="1"/>
</dbReference>
<dbReference type="GO" id="GO:0071949">
    <property type="term" value="F:FAD binding"/>
    <property type="evidence" value="ECO:0007669"/>
    <property type="project" value="InterPro"/>
</dbReference>
<dbReference type="Proteomes" id="UP000536685">
    <property type="component" value="Unassembled WGS sequence"/>
</dbReference>
<comment type="caution">
    <text evidence="7">The sequence shown here is derived from an EMBL/GenBank/DDBJ whole genome shotgun (WGS) entry which is preliminary data.</text>
</comment>
<dbReference type="PANTHER" id="PTHR42973">
    <property type="entry name" value="BINDING OXIDOREDUCTASE, PUTATIVE (AFU_ORTHOLOGUE AFUA_1G17690)-RELATED"/>
    <property type="match status" value="1"/>
</dbReference>
<evidence type="ECO:0000256" key="1">
    <source>
        <dbReference type="ARBA" id="ARBA00001974"/>
    </source>
</evidence>
<gene>
    <name evidence="7" type="ORF">HD599_001391</name>
</gene>
<dbReference type="InterPro" id="IPR006094">
    <property type="entry name" value="Oxid_FAD_bind_N"/>
</dbReference>
<dbReference type="Gene3D" id="3.30.43.10">
    <property type="entry name" value="Uridine Diphospho-n-acetylenolpyruvylglucosamine Reductase, domain 2"/>
    <property type="match status" value="1"/>
</dbReference>
<dbReference type="InterPro" id="IPR016166">
    <property type="entry name" value="FAD-bd_PCMH"/>
</dbReference>
<dbReference type="InterPro" id="IPR036318">
    <property type="entry name" value="FAD-bd_PCMH-like_sf"/>
</dbReference>